<evidence type="ECO:0000259" key="17">
    <source>
        <dbReference type="Pfam" id="PF02770"/>
    </source>
</evidence>
<evidence type="ECO:0000256" key="6">
    <source>
        <dbReference type="ARBA" id="ARBA00022630"/>
    </source>
</evidence>
<keyword evidence="11" id="KW-0576">Peroxisome</keyword>
<dbReference type="PANTHER" id="PTHR10909:SF352">
    <property type="entry name" value="ACYL-COENZYME A OXIDASE-LIKE PROTEIN"/>
    <property type="match status" value="1"/>
</dbReference>
<evidence type="ECO:0000313" key="20">
    <source>
        <dbReference type="EMBL" id="GMM34732.1"/>
    </source>
</evidence>
<feature type="binding site" evidence="15">
    <location>
        <position position="171"/>
    </location>
    <ligand>
        <name>FAD</name>
        <dbReference type="ChEBI" id="CHEBI:57692"/>
    </ligand>
</feature>
<dbReference type="GO" id="GO:0071949">
    <property type="term" value="F:FAD binding"/>
    <property type="evidence" value="ECO:0007669"/>
    <property type="project" value="InterPro"/>
</dbReference>
<evidence type="ECO:0000256" key="2">
    <source>
        <dbReference type="ARBA" id="ARBA00001974"/>
    </source>
</evidence>
<name>A0AAV5QJJ7_9ASCO</name>
<comment type="similarity">
    <text evidence="5 13">Belongs to the acyl-CoA oxidase family.</text>
</comment>
<dbReference type="GO" id="GO:0005777">
    <property type="term" value="C:peroxisome"/>
    <property type="evidence" value="ECO:0007669"/>
    <property type="project" value="UniProtKB-SubCell"/>
</dbReference>
<dbReference type="RefSeq" id="XP_064851732.1">
    <property type="nucleotide sequence ID" value="XM_064995660.1"/>
</dbReference>
<dbReference type="Pfam" id="PF14749">
    <property type="entry name" value="Acyl-CoA_ox_N"/>
    <property type="match status" value="1"/>
</dbReference>
<dbReference type="InterPro" id="IPR012258">
    <property type="entry name" value="Acyl-CoA_oxidase"/>
</dbReference>
<proteinExistence type="inferred from homology"/>
<dbReference type="PANTHER" id="PTHR10909">
    <property type="entry name" value="ELECTRON TRANSPORT OXIDOREDUCTASE"/>
    <property type="match status" value="1"/>
</dbReference>
<dbReference type="GO" id="GO:0005504">
    <property type="term" value="F:fatty acid binding"/>
    <property type="evidence" value="ECO:0007669"/>
    <property type="project" value="TreeGrafter"/>
</dbReference>
<dbReference type="GO" id="GO:0055088">
    <property type="term" value="P:lipid homeostasis"/>
    <property type="evidence" value="ECO:0007669"/>
    <property type="project" value="TreeGrafter"/>
</dbReference>
<evidence type="ECO:0000256" key="11">
    <source>
        <dbReference type="ARBA" id="ARBA00023140"/>
    </source>
</evidence>
<organism evidence="20 21">
    <name type="scientific">Saccharomycopsis crataegensis</name>
    <dbReference type="NCBI Taxonomy" id="43959"/>
    <lineage>
        <taxon>Eukaryota</taxon>
        <taxon>Fungi</taxon>
        <taxon>Dikarya</taxon>
        <taxon>Ascomycota</taxon>
        <taxon>Saccharomycotina</taxon>
        <taxon>Saccharomycetes</taxon>
        <taxon>Saccharomycopsidaceae</taxon>
        <taxon>Saccharomycopsis</taxon>
    </lineage>
</organism>
<sequence length="727" mass="82638">MSRVEKNNIPRPYNLIANERANNSDFSVDEMFKFLEGNSDQHANSILEISKLLERDLVLRNKPGYYENTSKDEIRRTTFLKVKQLALYCERIVAEQLANGVPYDKIDISQYNNILFTYAVYDPQTVTRIAIHSGLFYSAIKGNGTKAQFNYWAFEREGLYAKGVYGCFGMTELAHGSNVAALETTAEYDFKTKTFTINTPHIGATKWWIGGAATTANHCCVYARLIVKGKDYGVKTFIVQLRDVDHHLIPGVSIGDIGAKMGRQGIDNGWIQFTNVKIPKNFMLQKYVQINDDEEEVINSPMDQLAYGALLGGRVGMVMDSYRVGAKVTTIALRYAVGRRQFGKAVNKETNFASPQQVDNSLKLEKQLIDYPNHQYRLIPLLATAYCLSSAAYRMVRNLDAVNSALESTQLLKNKKFLFKTIEDLKEVFVISAAVKPSSTWYGAKAIDECRQACGGHGYSAYSSFGQTYNDWVVQCTWEGDNNVLSMNSGRSMTKYRQSALKGRPVPSQFKFLTKSYKPSDFAKLDFSDNARLLELFDFMVISMIDEVVAQLKKYNKDFDKVGPLMLNTAKFFCQRYYLESVLLYFDATEANSSIKPALVNIINLFALYTIKENSGVFLRFGLLSQSQIALVESRIFDDLLPFLRHRIVALTDAFKLSDFFINTPLGNYDGDIYNKYFDLVNSVNNNKSDYDDYAYQDEILKFLKRGSIEEREYHEKDAKTLEKLGK</sequence>
<dbReference type="FunFam" id="1.20.140.10:FF:000015">
    <property type="entry name" value="Acyl-coenzyme A oxidase"/>
    <property type="match status" value="1"/>
</dbReference>
<evidence type="ECO:0000259" key="18">
    <source>
        <dbReference type="Pfam" id="PF14749"/>
    </source>
</evidence>
<gene>
    <name evidence="20" type="ORF">DASC09_020570</name>
</gene>
<feature type="active site" description="Proton acceptor" evidence="14">
    <location>
        <position position="479"/>
    </location>
</feature>
<keyword evidence="9" id="KW-0560">Oxidoreductase</keyword>
<evidence type="ECO:0000313" key="21">
    <source>
        <dbReference type="Proteomes" id="UP001360560"/>
    </source>
</evidence>
<feature type="domain" description="Acyl-CoA oxidase C-alpha1" evidence="19">
    <location>
        <begin position="307"/>
        <end position="492"/>
    </location>
</feature>
<evidence type="ECO:0000256" key="8">
    <source>
        <dbReference type="ARBA" id="ARBA00022832"/>
    </source>
</evidence>
<dbReference type="Gene3D" id="2.40.110.10">
    <property type="entry name" value="Butyryl-CoA Dehydrogenase, subunit A, domain 2"/>
    <property type="match status" value="1"/>
</dbReference>
<dbReference type="InterPro" id="IPR055060">
    <property type="entry name" value="ACOX_C_alpha1"/>
</dbReference>
<dbReference type="Gene3D" id="1.10.540.10">
    <property type="entry name" value="Acyl-CoA dehydrogenase/oxidase, N-terminal domain"/>
    <property type="match status" value="1"/>
</dbReference>
<feature type="domain" description="Acyl-CoA oxidase/dehydrogenase middle" evidence="17">
    <location>
        <begin position="167"/>
        <end position="276"/>
    </location>
</feature>
<dbReference type="InterPro" id="IPR006091">
    <property type="entry name" value="Acyl-CoA_Oxase/DH_mid-dom"/>
</dbReference>
<dbReference type="Proteomes" id="UP001360560">
    <property type="component" value="Unassembled WGS sequence"/>
</dbReference>
<dbReference type="InterPro" id="IPR046373">
    <property type="entry name" value="Acyl-CoA_Oxase/DH_mid-dom_sf"/>
</dbReference>
<feature type="domain" description="Acyl-coenzyme A oxidase N-terminal" evidence="18">
    <location>
        <begin position="28"/>
        <end position="152"/>
    </location>
</feature>
<reference evidence="20 21" key="1">
    <citation type="journal article" date="2023" name="Elife">
        <title>Identification of key yeast species and microbe-microbe interactions impacting larval growth of Drosophila in the wild.</title>
        <authorList>
            <person name="Mure A."/>
            <person name="Sugiura Y."/>
            <person name="Maeda R."/>
            <person name="Honda K."/>
            <person name="Sakurai N."/>
            <person name="Takahashi Y."/>
            <person name="Watada M."/>
            <person name="Katoh T."/>
            <person name="Gotoh A."/>
            <person name="Gotoh Y."/>
            <person name="Taniguchi I."/>
            <person name="Nakamura K."/>
            <person name="Hayashi T."/>
            <person name="Katayama T."/>
            <person name="Uemura T."/>
            <person name="Hattori Y."/>
        </authorList>
    </citation>
    <scope>NUCLEOTIDE SEQUENCE [LARGE SCALE GENOMIC DNA]</scope>
    <source>
        <strain evidence="20 21">SC-9</strain>
    </source>
</reference>
<dbReference type="InterPro" id="IPR036250">
    <property type="entry name" value="AcylCo_DH-like_C"/>
</dbReference>
<dbReference type="SUPFAM" id="SSF56645">
    <property type="entry name" value="Acyl-CoA dehydrogenase NM domain-like"/>
    <property type="match status" value="1"/>
</dbReference>
<feature type="domain" description="Acyl-CoA oxidase C-terminal" evidence="16">
    <location>
        <begin position="531"/>
        <end position="691"/>
    </location>
</feature>
<evidence type="ECO:0000256" key="7">
    <source>
        <dbReference type="ARBA" id="ARBA00022827"/>
    </source>
</evidence>
<dbReference type="InterPro" id="IPR002655">
    <property type="entry name" value="Acyl-CoA_oxidase_C"/>
</dbReference>
<dbReference type="Pfam" id="PF01756">
    <property type="entry name" value="ACOX"/>
    <property type="match status" value="1"/>
</dbReference>
<dbReference type="GeneID" id="90072711"/>
<keyword evidence="10" id="KW-0443">Lipid metabolism</keyword>
<dbReference type="PIRSF" id="PIRSF000168">
    <property type="entry name" value="Acyl-CoA_oxidase"/>
    <property type="match status" value="1"/>
</dbReference>
<evidence type="ECO:0000256" key="1">
    <source>
        <dbReference type="ARBA" id="ARBA00001201"/>
    </source>
</evidence>
<evidence type="ECO:0000256" key="12">
    <source>
        <dbReference type="ARBA" id="ARBA00070477"/>
    </source>
</evidence>
<dbReference type="AlphaFoldDB" id="A0AAV5QJJ7"/>
<dbReference type="EMBL" id="BTFZ01000003">
    <property type="protein sequence ID" value="GMM34732.1"/>
    <property type="molecule type" value="Genomic_DNA"/>
</dbReference>
<comment type="subcellular location">
    <subcellularLocation>
        <location evidence="3">Peroxisome</location>
    </subcellularLocation>
</comment>
<evidence type="ECO:0000259" key="16">
    <source>
        <dbReference type="Pfam" id="PF01756"/>
    </source>
</evidence>
<evidence type="ECO:0000256" key="10">
    <source>
        <dbReference type="ARBA" id="ARBA00023098"/>
    </source>
</evidence>
<dbReference type="GO" id="GO:0003997">
    <property type="term" value="F:acyl-CoA oxidase activity"/>
    <property type="evidence" value="ECO:0007669"/>
    <property type="project" value="UniProtKB-EC"/>
</dbReference>
<dbReference type="FunFam" id="2.40.110.10:FF:000003">
    <property type="entry name" value="Acyl-coenzyme A oxidase"/>
    <property type="match status" value="1"/>
</dbReference>
<evidence type="ECO:0000259" key="19">
    <source>
        <dbReference type="Pfam" id="PF22924"/>
    </source>
</evidence>
<dbReference type="GO" id="GO:0033540">
    <property type="term" value="P:fatty acid beta-oxidation using acyl-CoA oxidase"/>
    <property type="evidence" value="ECO:0007669"/>
    <property type="project" value="TreeGrafter"/>
</dbReference>
<comment type="pathway">
    <text evidence="4">Lipid metabolism; peroxisomal fatty acid beta-oxidation.</text>
</comment>
<feature type="binding site" evidence="15">
    <location>
        <position position="210"/>
    </location>
    <ligand>
        <name>FAD</name>
        <dbReference type="ChEBI" id="CHEBI:57692"/>
    </ligand>
</feature>
<dbReference type="InterPro" id="IPR037069">
    <property type="entry name" value="AcylCoA_DH/ox_N_sf"/>
</dbReference>
<dbReference type="InterPro" id="IPR029320">
    <property type="entry name" value="Acyl-CoA_ox_N"/>
</dbReference>
<evidence type="ECO:0000256" key="14">
    <source>
        <dbReference type="PIRSR" id="PIRSR000168-1"/>
    </source>
</evidence>
<keyword evidence="7 13" id="KW-0274">FAD</keyword>
<evidence type="ECO:0000256" key="5">
    <source>
        <dbReference type="ARBA" id="ARBA00006288"/>
    </source>
</evidence>
<evidence type="ECO:0000256" key="13">
    <source>
        <dbReference type="PIRNR" id="PIRNR000168"/>
    </source>
</evidence>
<comment type="caution">
    <text evidence="20">The sequence shown here is derived from an EMBL/GenBank/DDBJ whole genome shotgun (WGS) entry which is preliminary data.</text>
</comment>
<comment type="catalytic activity">
    <reaction evidence="1">
        <text>a 2,3-saturated acyl-CoA + O2 = a (2E)-enoyl-CoA + H2O2</text>
        <dbReference type="Rhea" id="RHEA:38959"/>
        <dbReference type="ChEBI" id="CHEBI:15379"/>
        <dbReference type="ChEBI" id="CHEBI:16240"/>
        <dbReference type="ChEBI" id="CHEBI:58856"/>
        <dbReference type="ChEBI" id="CHEBI:65111"/>
        <dbReference type="EC" id="1.3.3.6"/>
    </reaction>
</comment>
<keyword evidence="8" id="KW-0276">Fatty acid metabolism</keyword>
<dbReference type="Pfam" id="PF02770">
    <property type="entry name" value="Acyl-CoA_dh_M"/>
    <property type="match status" value="1"/>
</dbReference>
<dbReference type="SUPFAM" id="SSF47203">
    <property type="entry name" value="Acyl-CoA dehydrogenase C-terminal domain-like"/>
    <property type="match status" value="2"/>
</dbReference>
<evidence type="ECO:0000256" key="9">
    <source>
        <dbReference type="ARBA" id="ARBA00023002"/>
    </source>
</evidence>
<keyword evidence="21" id="KW-1185">Reference proteome</keyword>
<evidence type="ECO:0000256" key="15">
    <source>
        <dbReference type="PIRSR" id="PIRSR000168-2"/>
    </source>
</evidence>
<accession>A0AAV5QJJ7</accession>
<protein>
    <recommendedName>
        <fullName evidence="12 13">Acyl-coenzyme A oxidase</fullName>
    </recommendedName>
</protein>
<evidence type="ECO:0000256" key="3">
    <source>
        <dbReference type="ARBA" id="ARBA00004275"/>
    </source>
</evidence>
<comment type="cofactor">
    <cofactor evidence="2">
        <name>FAD</name>
        <dbReference type="ChEBI" id="CHEBI:57692"/>
    </cofactor>
</comment>
<dbReference type="Pfam" id="PF22924">
    <property type="entry name" value="ACOX_C_alpha1"/>
    <property type="match status" value="1"/>
</dbReference>
<evidence type="ECO:0000256" key="4">
    <source>
        <dbReference type="ARBA" id="ARBA00004846"/>
    </source>
</evidence>
<keyword evidence="6 13" id="KW-0285">Flavoprotein</keyword>
<dbReference type="InterPro" id="IPR009100">
    <property type="entry name" value="AcylCoA_DH/oxidase_NM_dom_sf"/>
</dbReference>
<dbReference type="Gene3D" id="1.20.140.10">
    <property type="entry name" value="Butyryl-CoA Dehydrogenase, subunit A, domain 3"/>
    <property type="match status" value="2"/>
</dbReference>